<name>A0A510V2E6_9CELL</name>
<accession>A0A510V2E6</accession>
<evidence type="ECO:0000313" key="1">
    <source>
        <dbReference type="EMBL" id="GEK21062.1"/>
    </source>
</evidence>
<evidence type="ECO:0008006" key="3">
    <source>
        <dbReference type="Google" id="ProtNLM"/>
    </source>
</evidence>
<evidence type="ECO:0000313" key="2">
    <source>
        <dbReference type="Proteomes" id="UP000321118"/>
    </source>
</evidence>
<gene>
    <name evidence="1" type="ORF">CXY01_15820</name>
</gene>
<dbReference type="SUPFAM" id="SSF160719">
    <property type="entry name" value="gpW/gp25-like"/>
    <property type="match status" value="1"/>
</dbReference>
<dbReference type="Proteomes" id="UP000321118">
    <property type="component" value="Unassembled WGS sequence"/>
</dbReference>
<dbReference type="AlphaFoldDB" id="A0A510V2E6"/>
<dbReference type="Gene3D" id="3.10.450.40">
    <property type="match status" value="1"/>
</dbReference>
<reference evidence="1 2" key="1">
    <citation type="submission" date="2019-07" db="EMBL/GenBank/DDBJ databases">
        <title>Whole genome shotgun sequence of Cellulomonas xylanilytica NBRC 101102.</title>
        <authorList>
            <person name="Hosoyama A."/>
            <person name="Uohara A."/>
            <person name="Ohji S."/>
            <person name="Ichikawa N."/>
        </authorList>
    </citation>
    <scope>NUCLEOTIDE SEQUENCE [LARGE SCALE GENOMIC DNA]</scope>
    <source>
        <strain evidence="1 2">NBRC 101102</strain>
    </source>
</reference>
<keyword evidence="2" id="KW-1185">Reference proteome</keyword>
<sequence>MSDVLGTDLRVLLGPPAMGAHDSAPLDLRIGAGVVDRTLDGPQLLDGRHNLGQALVLRLLTPRGALADLGHGDYGSRLHELIGEPRNETNRARCKAFVLEAVAAEPRVLDTVVGLEFDLGSEGPSELRFVLTVQPVEGGEPLTVGLGVDL</sequence>
<comment type="caution">
    <text evidence="1">The sequence shown here is derived from an EMBL/GenBank/DDBJ whole genome shotgun (WGS) entry which is preliminary data.</text>
</comment>
<proteinExistence type="predicted"/>
<organism evidence="1 2">
    <name type="scientific">Cellulomonas xylanilytica</name>
    <dbReference type="NCBI Taxonomy" id="233583"/>
    <lineage>
        <taxon>Bacteria</taxon>
        <taxon>Bacillati</taxon>
        <taxon>Actinomycetota</taxon>
        <taxon>Actinomycetes</taxon>
        <taxon>Micrococcales</taxon>
        <taxon>Cellulomonadaceae</taxon>
        <taxon>Cellulomonas</taxon>
    </lineage>
</organism>
<dbReference type="EMBL" id="BJUB01000004">
    <property type="protein sequence ID" value="GEK21062.1"/>
    <property type="molecule type" value="Genomic_DNA"/>
</dbReference>
<dbReference type="RefSeq" id="WP_186813325.1">
    <property type="nucleotide sequence ID" value="NZ_BJUB01000004.1"/>
</dbReference>
<protein>
    <recommendedName>
        <fullName evidence="3">DUF2634 domain-containing protein</fullName>
    </recommendedName>
</protein>